<dbReference type="GO" id="GO:0048039">
    <property type="term" value="F:ubiquinone binding"/>
    <property type="evidence" value="ECO:0007669"/>
    <property type="project" value="TreeGrafter"/>
</dbReference>
<feature type="transmembrane region" description="Helical" evidence="7">
    <location>
        <begin position="274"/>
        <end position="294"/>
    </location>
</feature>
<dbReference type="EMBL" id="JF799107">
    <property type="protein sequence ID" value="AEF33910.1"/>
    <property type="molecule type" value="Genomic_DNA"/>
</dbReference>
<feature type="transmembrane region" description="Helical" evidence="7">
    <location>
        <begin position="306"/>
        <end position="325"/>
    </location>
</feature>
<dbReference type="GO" id="GO:0003954">
    <property type="term" value="F:NADH dehydrogenase activity"/>
    <property type="evidence" value="ECO:0007669"/>
    <property type="project" value="TreeGrafter"/>
</dbReference>
<dbReference type="PANTHER" id="PTHR43507:SF1">
    <property type="entry name" value="NADH-UBIQUINONE OXIDOREDUCTASE CHAIN 4"/>
    <property type="match status" value="1"/>
</dbReference>
<feature type="transmembrane region" description="Helical" evidence="7">
    <location>
        <begin position="332"/>
        <end position="353"/>
    </location>
</feature>
<feature type="transmembrane region" description="Helical" evidence="7">
    <location>
        <begin position="198"/>
        <end position="220"/>
    </location>
</feature>
<dbReference type="AlphaFoldDB" id="A0A0A0MZ97"/>
<evidence type="ECO:0000256" key="1">
    <source>
        <dbReference type="ARBA" id="ARBA00003257"/>
    </source>
</evidence>
<feature type="transmembrane region" description="Helical" evidence="7">
    <location>
        <begin position="67"/>
        <end position="86"/>
    </location>
</feature>
<dbReference type="Pfam" id="PF00361">
    <property type="entry name" value="Proton_antipo_M"/>
    <property type="match status" value="1"/>
</dbReference>
<keyword evidence="7" id="KW-0249">Electron transport</keyword>
<feature type="transmembrane region" description="Helical" evidence="7">
    <location>
        <begin position="482"/>
        <end position="503"/>
    </location>
</feature>
<feature type="transmembrane region" description="Helical" evidence="7">
    <location>
        <begin position="143"/>
        <end position="161"/>
    </location>
</feature>
<feature type="transmembrane region" description="Helical" evidence="7">
    <location>
        <begin position="167"/>
        <end position="186"/>
    </location>
</feature>
<keyword evidence="7" id="KW-0679">Respiratory chain</keyword>
<organism evidence="9">
    <name type="scientific">Flammulina velutipes</name>
    <name type="common">Agaricus velutipes</name>
    <dbReference type="NCBI Taxonomy" id="38945"/>
    <lineage>
        <taxon>Eukaryota</taxon>
        <taxon>Fungi</taxon>
        <taxon>Dikarya</taxon>
        <taxon>Basidiomycota</taxon>
        <taxon>Agaricomycotina</taxon>
        <taxon>Agaricomycetes</taxon>
        <taxon>Agaricomycetidae</taxon>
        <taxon>Agaricales</taxon>
        <taxon>Marasmiineae</taxon>
        <taxon>Physalacriaceae</taxon>
        <taxon>Flammulina</taxon>
    </lineage>
</organism>
<dbReference type="InterPro" id="IPR003918">
    <property type="entry name" value="NADH_UbQ_OxRdtase"/>
</dbReference>
<keyword evidence="5 7" id="KW-1133">Transmembrane helix</keyword>
<proteinExistence type="inferred from homology"/>
<comment type="subcellular location">
    <subcellularLocation>
        <location evidence="2">Membrane</location>
        <topology evidence="2">Multi-pass membrane protein</topology>
    </subcellularLocation>
    <subcellularLocation>
        <location evidence="7">Mitochondrion membrane</location>
        <topology evidence="7">Multi-pass membrane protein</topology>
    </subcellularLocation>
</comment>
<feature type="transmembrane region" description="Helical" evidence="7">
    <location>
        <begin position="240"/>
        <end position="262"/>
    </location>
</feature>
<feature type="transmembrane region" description="Helical" evidence="7">
    <location>
        <begin position="359"/>
        <end position="385"/>
    </location>
</feature>
<feature type="transmembrane region" description="Helical" evidence="7">
    <location>
        <begin position="6"/>
        <end position="23"/>
    </location>
</feature>
<dbReference type="InterPro" id="IPR010227">
    <property type="entry name" value="NADH_Q_OxRdtase_chainM/4"/>
</dbReference>
<dbReference type="GO" id="GO:0042773">
    <property type="term" value="P:ATP synthesis coupled electron transport"/>
    <property type="evidence" value="ECO:0007669"/>
    <property type="project" value="InterPro"/>
</dbReference>
<keyword evidence="4 7" id="KW-0812">Transmembrane</keyword>
<evidence type="ECO:0000256" key="6">
    <source>
        <dbReference type="ARBA" id="ARBA00023136"/>
    </source>
</evidence>
<comment type="function">
    <text evidence="1">Core subunit of the mitochondrial membrane respiratory chain NADH dehydrogenase (Complex I) that is believed to belong to the minimal assembly required for catalysis. Complex I functions in the transfer of electrons from NADH to the respiratory chain. The immediate electron acceptor for the enzyme is believed to be ubiquinone.</text>
</comment>
<dbReference type="NCBIfam" id="TIGR01972">
    <property type="entry name" value="NDH_I_M"/>
    <property type="match status" value="1"/>
</dbReference>
<evidence type="ECO:0000256" key="4">
    <source>
        <dbReference type="ARBA" id="ARBA00022692"/>
    </source>
</evidence>
<comment type="catalytic activity">
    <reaction evidence="7">
        <text>a ubiquinone + NADH + 5 H(+)(in) = a ubiquinol + NAD(+) + 4 H(+)(out)</text>
        <dbReference type="Rhea" id="RHEA:29091"/>
        <dbReference type="Rhea" id="RHEA-COMP:9565"/>
        <dbReference type="Rhea" id="RHEA-COMP:9566"/>
        <dbReference type="ChEBI" id="CHEBI:15378"/>
        <dbReference type="ChEBI" id="CHEBI:16389"/>
        <dbReference type="ChEBI" id="CHEBI:17976"/>
        <dbReference type="ChEBI" id="CHEBI:57540"/>
        <dbReference type="ChEBI" id="CHEBI:57945"/>
        <dbReference type="EC" id="7.1.1.2"/>
    </reaction>
</comment>
<geneLocation type="mitochondrion" evidence="9"/>
<accession>A0A0A0MZ97</accession>
<evidence type="ECO:0000259" key="8">
    <source>
        <dbReference type="Pfam" id="PF00361"/>
    </source>
</evidence>
<name>A0A0A0MZ97_FLAVE</name>
<evidence type="ECO:0000256" key="5">
    <source>
        <dbReference type="ARBA" id="ARBA00022989"/>
    </source>
</evidence>
<evidence type="ECO:0000256" key="3">
    <source>
        <dbReference type="ARBA" id="ARBA00009025"/>
    </source>
</evidence>
<comment type="similarity">
    <text evidence="3 7">Belongs to the complex I subunit 4 family.</text>
</comment>
<dbReference type="PANTHER" id="PTHR43507">
    <property type="entry name" value="NADH-UBIQUINONE OXIDOREDUCTASE CHAIN 4"/>
    <property type="match status" value="1"/>
</dbReference>
<dbReference type="InterPro" id="IPR001750">
    <property type="entry name" value="ND/Mrp_TM"/>
</dbReference>
<comment type="function">
    <text evidence="7">Core subunit of the mitochondrial membrane respiratory chain NADH dehydrogenase (Complex I) which catalyzes electron transfer from NADH through the respiratory chain, using ubiquinone as an electron acceptor. Essential for the catalytic activity and assembly of complex I.</text>
</comment>
<evidence type="ECO:0000313" key="9">
    <source>
        <dbReference type="EMBL" id="AEF33910.1"/>
    </source>
</evidence>
<keyword evidence="7" id="KW-0520">NAD</keyword>
<feature type="transmembrane region" description="Helical" evidence="7">
    <location>
        <begin position="439"/>
        <end position="462"/>
    </location>
</feature>
<keyword evidence="7" id="KW-0830">Ubiquinone</keyword>
<feature type="domain" description="NADH:quinone oxidoreductase/Mrp antiporter transmembrane" evidence="8">
    <location>
        <begin position="161"/>
        <end position="446"/>
    </location>
</feature>
<dbReference type="GO" id="GO:0031966">
    <property type="term" value="C:mitochondrial membrane"/>
    <property type="evidence" value="ECO:0007669"/>
    <property type="project" value="UniProtKB-SubCell"/>
</dbReference>
<dbReference type="GO" id="GO:0008137">
    <property type="term" value="F:NADH dehydrogenase (ubiquinone) activity"/>
    <property type="evidence" value="ECO:0007669"/>
    <property type="project" value="UniProtKB-UniRule"/>
</dbReference>
<keyword evidence="6 7" id="KW-0472">Membrane</keyword>
<evidence type="ECO:0000256" key="7">
    <source>
        <dbReference type="RuleBase" id="RU003297"/>
    </source>
</evidence>
<feature type="transmembrane region" description="Helical" evidence="7">
    <location>
        <begin position="106"/>
        <end position="131"/>
    </location>
</feature>
<protein>
    <recommendedName>
        <fullName evidence="7">NADH-ubiquinone oxidoreductase chain 4</fullName>
        <ecNumber evidence="7">7.1.1.2</ecNumber>
    </recommendedName>
</protein>
<gene>
    <name evidence="9" type="primary">nad4</name>
</gene>
<sequence length="516" mass="57890">MLTLLILIPVIGAILILPINTNISKYFSNNSVTNLQTLAQLETKETDENLNNFLKLKKKKELLMRQIALTTSLINFFISLFLLYLFDSNNSHYQFISEFNQLNFCHFNFGIDGISIFFVLLTTFVTPIAILSNYYNITNNFKVILISLLILESLQICAFVSLDLLLFYVFFESILPILFIVIVIFGHGNDRFRSAFLFFLYTLTGSLPMLLSILMINSFIGSTDFSLIALYDISFNYQIILWIGFFIALAVKTPLYPMIIWLPKAHADSALSGSIILAATVLKLATYGYLRVLINMLPDATNFFNPFVLTIAVISIVYASFSTIVQQDTKRLIAYSSIAHMGVVVLGLFSNTIQGIQGGILMGIAHGFVSPALFICVGGVIFDRLHTRTILNIRGLVTYMPVFTILFFLFTLANTGIPLTLNFLGEQLSLIGIFERNPIIAVIGASGIVLSAIYSMFLYNRISYGSYSPLLNPLKDISRREFMLLFSLLIPTILLGLFPNILLECLNLSVSKLLYV</sequence>
<keyword evidence="7 9" id="KW-0496">Mitochondrion</keyword>
<keyword evidence="7" id="KW-0813">Transport</keyword>
<feature type="transmembrane region" description="Helical" evidence="7">
    <location>
        <begin position="397"/>
        <end position="419"/>
    </location>
</feature>
<reference evidence="9" key="1">
    <citation type="journal article" date="2014" name="PLoS ONE">
        <title>Whole genome and global gene expression analyses of the model mushroom Flammulina velutipes reveal a high capacity for lignocellulose degradation.</title>
        <authorList>
            <person name="Park Y.J."/>
            <person name="Baek J.H."/>
            <person name="Lee S."/>
            <person name="Kim C."/>
            <person name="Rhee H."/>
            <person name="Kim H."/>
            <person name="Seo J.S."/>
            <person name="Park H.R."/>
            <person name="Yoon D.E."/>
            <person name="Nam J.Y."/>
            <person name="Kim H.I."/>
            <person name="Kim J.G."/>
            <person name="Yoon H."/>
            <person name="Kang H.W."/>
            <person name="Cho J.Y."/>
            <person name="Song E.S."/>
            <person name="Sung G.H."/>
            <person name="Yoo Y.B."/>
            <person name="Lee C.S."/>
            <person name="Lee B.M."/>
            <person name="Kong W.S."/>
        </authorList>
    </citation>
    <scope>NUCLEOTIDE SEQUENCE</scope>
</reference>
<dbReference type="GO" id="GO:0015990">
    <property type="term" value="P:electron transport coupled proton transport"/>
    <property type="evidence" value="ECO:0007669"/>
    <property type="project" value="TreeGrafter"/>
</dbReference>
<dbReference type="PRINTS" id="PR01437">
    <property type="entry name" value="NUOXDRDTASE4"/>
</dbReference>
<evidence type="ECO:0000256" key="2">
    <source>
        <dbReference type="ARBA" id="ARBA00004141"/>
    </source>
</evidence>
<dbReference type="EC" id="7.1.1.2" evidence="7"/>